<evidence type="ECO:0000256" key="1">
    <source>
        <dbReference type="ARBA" id="ARBA00023242"/>
    </source>
</evidence>
<gene>
    <name evidence="5" type="ORF">IV203_006353</name>
    <name evidence="6" type="ORF">IV203_037319</name>
</gene>
<dbReference type="EMBL" id="JAGRRH010000051">
    <property type="protein sequence ID" value="KAG7338717.1"/>
    <property type="molecule type" value="Genomic_DNA"/>
</dbReference>
<feature type="region of interest" description="Disordered" evidence="2">
    <location>
        <begin position="298"/>
        <end position="317"/>
    </location>
</feature>
<protein>
    <submittedName>
        <fullName evidence="6">ELM2 domain containing protein</fullName>
    </submittedName>
</protein>
<feature type="domain" description="BAH" evidence="3">
    <location>
        <begin position="102"/>
        <end position="240"/>
    </location>
</feature>
<dbReference type="InterPro" id="IPR040138">
    <property type="entry name" value="MIER/MTA"/>
</dbReference>
<dbReference type="PROSITE" id="PS51293">
    <property type="entry name" value="SANT"/>
    <property type="match status" value="1"/>
</dbReference>
<evidence type="ECO:0000259" key="4">
    <source>
        <dbReference type="PROSITE" id="PS51293"/>
    </source>
</evidence>
<dbReference type="PROSITE" id="PS51038">
    <property type="entry name" value="BAH"/>
    <property type="match status" value="1"/>
</dbReference>
<accession>A0A9K3LL45</accession>
<dbReference type="GO" id="GO:0000122">
    <property type="term" value="P:negative regulation of transcription by RNA polymerase II"/>
    <property type="evidence" value="ECO:0007669"/>
    <property type="project" value="TreeGrafter"/>
</dbReference>
<evidence type="ECO:0000256" key="2">
    <source>
        <dbReference type="SAM" id="MobiDB-lite"/>
    </source>
</evidence>
<comment type="caution">
    <text evidence="6">The sequence shown here is derived from an EMBL/GenBank/DDBJ whole genome shotgun (WGS) entry which is preliminary data.</text>
</comment>
<organism evidence="6 7">
    <name type="scientific">Nitzschia inconspicua</name>
    <dbReference type="NCBI Taxonomy" id="303405"/>
    <lineage>
        <taxon>Eukaryota</taxon>
        <taxon>Sar</taxon>
        <taxon>Stramenopiles</taxon>
        <taxon>Ochrophyta</taxon>
        <taxon>Bacillariophyta</taxon>
        <taxon>Bacillariophyceae</taxon>
        <taxon>Bacillariophycidae</taxon>
        <taxon>Bacillariales</taxon>
        <taxon>Bacillariaceae</taxon>
        <taxon>Nitzschia</taxon>
    </lineage>
</organism>
<evidence type="ECO:0000313" key="7">
    <source>
        <dbReference type="Proteomes" id="UP000693970"/>
    </source>
</evidence>
<dbReference type="PANTHER" id="PTHR10865:SF28">
    <property type="entry name" value="ELM2 DOMAIN-CONTAINING PROTEIN"/>
    <property type="match status" value="1"/>
</dbReference>
<dbReference type="Pfam" id="PF01448">
    <property type="entry name" value="ELM2"/>
    <property type="match status" value="1"/>
</dbReference>
<dbReference type="AlphaFoldDB" id="A0A9K3LL45"/>
<dbReference type="OrthoDB" id="45238at2759"/>
<dbReference type="PANTHER" id="PTHR10865">
    <property type="entry name" value="METASTASIS-ASSOCIATED PROTEIN AND MESODERM INDUCTION EARLY RESPONSE PROTEIN"/>
    <property type="match status" value="1"/>
</dbReference>
<evidence type="ECO:0000313" key="6">
    <source>
        <dbReference type="EMBL" id="KAG7364117.1"/>
    </source>
</evidence>
<keyword evidence="1" id="KW-0539">Nucleus</keyword>
<feature type="compositionally biased region" description="Basic and acidic residues" evidence="2">
    <location>
        <begin position="77"/>
        <end position="92"/>
    </location>
</feature>
<dbReference type="InterPro" id="IPR000949">
    <property type="entry name" value="ELM2_dom"/>
</dbReference>
<evidence type="ECO:0000313" key="5">
    <source>
        <dbReference type="EMBL" id="KAG7338717.1"/>
    </source>
</evidence>
<feature type="region of interest" description="Disordered" evidence="2">
    <location>
        <begin position="261"/>
        <end position="282"/>
    </location>
</feature>
<name>A0A9K3LL45_9STRA</name>
<dbReference type="GO" id="GO:0005654">
    <property type="term" value="C:nucleoplasm"/>
    <property type="evidence" value="ECO:0007669"/>
    <property type="project" value="TreeGrafter"/>
</dbReference>
<feature type="region of interest" description="Disordered" evidence="2">
    <location>
        <begin position="68"/>
        <end position="108"/>
    </location>
</feature>
<reference evidence="6" key="1">
    <citation type="journal article" date="2021" name="Sci. Rep.">
        <title>Diploid genomic architecture of Nitzschia inconspicua, an elite biomass production diatom.</title>
        <authorList>
            <person name="Oliver A."/>
            <person name="Podell S."/>
            <person name="Pinowska A."/>
            <person name="Traller J.C."/>
            <person name="Smith S.R."/>
            <person name="McClure R."/>
            <person name="Beliaev A."/>
            <person name="Bohutskyi P."/>
            <person name="Hill E.A."/>
            <person name="Rabines A."/>
            <person name="Zheng H."/>
            <person name="Allen L.Z."/>
            <person name="Kuo A."/>
            <person name="Grigoriev I.V."/>
            <person name="Allen A.E."/>
            <person name="Hazlebeck D."/>
            <person name="Allen E.E."/>
        </authorList>
    </citation>
    <scope>NUCLEOTIDE SEQUENCE</scope>
    <source>
        <strain evidence="6">Hildebrandi</strain>
    </source>
</reference>
<evidence type="ECO:0000259" key="3">
    <source>
        <dbReference type="PROSITE" id="PS51038"/>
    </source>
</evidence>
<proteinExistence type="predicted"/>
<dbReference type="InterPro" id="IPR017884">
    <property type="entry name" value="SANT_dom"/>
</dbReference>
<dbReference type="GO" id="GO:0003714">
    <property type="term" value="F:transcription corepressor activity"/>
    <property type="evidence" value="ECO:0007669"/>
    <property type="project" value="TreeGrafter"/>
</dbReference>
<dbReference type="Proteomes" id="UP000693970">
    <property type="component" value="Unassembled WGS sequence"/>
</dbReference>
<dbReference type="EMBL" id="JAGRRH010000009">
    <property type="protein sequence ID" value="KAG7364117.1"/>
    <property type="molecule type" value="Genomic_DNA"/>
</dbReference>
<dbReference type="InterPro" id="IPR001025">
    <property type="entry name" value="BAH_dom"/>
</dbReference>
<sequence length="646" mass="72991">MTSVTTGDGTLRPLISPRTKRVKTVFSGFWDEGVLAEDGRTDYTGLNLTIGEDAYEIRVGDAVMLRGDDPVSDAAVPDEKSSKKTQENKSDYTEDDENEQKQHYYGRDTNPAAMAEAKIGDGVMLARVERIWQEKSRGGRAGRILFEARWFLKKEDVDSLPLGDIKGPVSAEEFKSTVTEHDLVLTNQSDENHVTTISGLIQVLYRNPKADAILPSHILPTTYICRYSLALGDSPNMPEVEVLPYAGENDEWHEMTLAAVQKKPTSLSDEEENKIHGLGRNSYNDAASSSSALVIGSDSDSELSFQSPRKRKRVEEGIDEGTTEQRNIRVGREHQVFVPPFIPNLSSVSRHPSMVWKPGMISQEGIDEYVQEAAKILTPFLRERRWTQEEPYAPFPSARLEAISKSLSKQRLPTLSSVSTVSSLATKENEALREVDADALLRNLHTSQYDVKAALGVVSTSPREFVTVWTPQERIVFDNGFRRYSGSLRAIYKGMGNKDLQDVIDYHYRFKIPDQFRRFQERKREQAVRMLECIETRRSLNAPILIPNNLRPQTFDDNQNGSGNWFKTSNSTATVSIEERRMKAKELLLDVESQLGKNKALQIFQVLKDASDISLVEAKTKLLDILRGQKDFQSRFLEFLPHQLRL</sequence>
<feature type="domain" description="SANT" evidence="4">
    <location>
        <begin position="464"/>
        <end position="515"/>
    </location>
</feature>
<dbReference type="GO" id="GO:0042826">
    <property type="term" value="F:histone deacetylase binding"/>
    <property type="evidence" value="ECO:0007669"/>
    <property type="project" value="TreeGrafter"/>
</dbReference>
<dbReference type="GO" id="GO:0003682">
    <property type="term" value="F:chromatin binding"/>
    <property type="evidence" value="ECO:0007669"/>
    <property type="project" value="InterPro"/>
</dbReference>
<keyword evidence="7" id="KW-1185">Reference proteome</keyword>
<reference evidence="6" key="2">
    <citation type="submission" date="2021-04" db="EMBL/GenBank/DDBJ databases">
        <authorList>
            <person name="Podell S."/>
        </authorList>
    </citation>
    <scope>NUCLEOTIDE SEQUENCE</scope>
    <source>
        <strain evidence="6">Hildebrandi</strain>
    </source>
</reference>